<dbReference type="SUPFAM" id="SSF53448">
    <property type="entry name" value="Nucleotide-diphospho-sugar transferases"/>
    <property type="match status" value="1"/>
</dbReference>
<name>A0A3N4NVN2_9FLAO</name>
<evidence type="ECO:0000313" key="3">
    <source>
        <dbReference type="EMBL" id="RPD99865.1"/>
    </source>
</evidence>
<comment type="caution">
    <text evidence="3">The sequence shown here is derived from an EMBL/GenBank/DDBJ whole genome shotgun (WGS) entry which is preliminary data.</text>
</comment>
<dbReference type="RefSeq" id="WP_123896009.1">
    <property type="nucleotide sequence ID" value="NZ_RPFJ01000002.1"/>
</dbReference>
<dbReference type="AlphaFoldDB" id="A0A3N4NVN2"/>
<reference evidence="3 4" key="1">
    <citation type="submission" date="2018-11" db="EMBL/GenBank/DDBJ databases">
        <title>Aureibaculum marinum gen. nov., sp. nov., a member of the family Flavobacteriaceae isolated from the Bohai Sea.</title>
        <authorList>
            <person name="Ji X."/>
        </authorList>
    </citation>
    <scope>NUCLEOTIDE SEQUENCE [LARGE SCALE GENOMIC DNA]</scope>
    <source>
        <strain evidence="3 4">BH-SD17</strain>
    </source>
</reference>
<keyword evidence="1" id="KW-1133">Transmembrane helix</keyword>
<keyword evidence="1" id="KW-0472">Membrane</keyword>
<dbReference type="InterPro" id="IPR029044">
    <property type="entry name" value="Nucleotide-diphossugar_trans"/>
</dbReference>
<feature type="domain" description="Glycosyltransferase 2-like" evidence="2">
    <location>
        <begin position="6"/>
        <end position="170"/>
    </location>
</feature>
<accession>A0A3N4NVN2</accession>
<sequence length="331" mass="38025">MKLNFSIIIPIYNRPAELDELLSSITLQQFKANFEVIVIEDGSSLPSEEVIEKFKNKLNLKYYKKKNSGPGLSRNFGMERASGNYFIILDSDCILPESYLNSVSEKLSINYTDAFGGPDAAHNSFTVIQKAINYAMTSLLTTGGLRGNKNLKKFQPRSFNMGISKKAFEKTGGFSSLRYGEDINLTFRLWDNNLETQFIENAYVYHKRRINWVSFFKQTFNFGAARPILNKLHPKTAKITYWFPAVFVVGFITSLMAVLFHFNWFVYAFVCYFLIMFIDTFVKNKNIIVAFLSIWASLVMFFGYGLGFLRSTIRISILLKPIELAFPSMFK</sequence>
<dbReference type="InterPro" id="IPR001173">
    <property type="entry name" value="Glyco_trans_2-like"/>
</dbReference>
<dbReference type="OrthoDB" id="9813550at2"/>
<organism evidence="3 4">
    <name type="scientific">Aureibaculum marinum</name>
    <dbReference type="NCBI Taxonomy" id="2487930"/>
    <lineage>
        <taxon>Bacteria</taxon>
        <taxon>Pseudomonadati</taxon>
        <taxon>Bacteroidota</taxon>
        <taxon>Flavobacteriia</taxon>
        <taxon>Flavobacteriales</taxon>
        <taxon>Flavobacteriaceae</taxon>
        <taxon>Aureibaculum</taxon>
    </lineage>
</organism>
<evidence type="ECO:0000259" key="2">
    <source>
        <dbReference type="Pfam" id="PF00535"/>
    </source>
</evidence>
<feature type="transmembrane region" description="Helical" evidence="1">
    <location>
        <begin position="239"/>
        <end position="258"/>
    </location>
</feature>
<dbReference type="Gene3D" id="3.90.550.10">
    <property type="entry name" value="Spore Coat Polysaccharide Biosynthesis Protein SpsA, Chain A"/>
    <property type="match status" value="1"/>
</dbReference>
<gene>
    <name evidence="3" type="ORF">EGM88_00945</name>
</gene>
<dbReference type="Proteomes" id="UP000270856">
    <property type="component" value="Unassembled WGS sequence"/>
</dbReference>
<proteinExistence type="predicted"/>
<keyword evidence="4" id="KW-1185">Reference proteome</keyword>
<feature type="transmembrane region" description="Helical" evidence="1">
    <location>
        <begin position="264"/>
        <end position="282"/>
    </location>
</feature>
<dbReference type="GO" id="GO:0016758">
    <property type="term" value="F:hexosyltransferase activity"/>
    <property type="evidence" value="ECO:0007669"/>
    <property type="project" value="UniProtKB-ARBA"/>
</dbReference>
<protein>
    <submittedName>
        <fullName evidence="3">Glycosyltransferase</fullName>
    </submittedName>
</protein>
<dbReference type="PANTHER" id="PTHR22916">
    <property type="entry name" value="GLYCOSYLTRANSFERASE"/>
    <property type="match status" value="1"/>
</dbReference>
<dbReference type="PANTHER" id="PTHR22916:SF64">
    <property type="entry name" value="TRANSFERASE, PUTATIVE-RELATED"/>
    <property type="match status" value="1"/>
</dbReference>
<dbReference type="EMBL" id="RPFJ01000002">
    <property type="protein sequence ID" value="RPD99865.1"/>
    <property type="molecule type" value="Genomic_DNA"/>
</dbReference>
<keyword evidence="1" id="KW-0812">Transmembrane</keyword>
<dbReference type="Pfam" id="PF00535">
    <property type="entry name" value="Glycos_transf_2"/>
    <property type="match status" value="1"/>
</dbReference>
<evidence type="ECO:0000256" key="1">
    <source>
        <dbReference type="SAM" id="Phobius"/>
    </source>
</evidence>
<feature type="transmembrane region" description="Helical" evidence="1">
    <location>
        <begin position="289"/>
        <end position="309"/>
    </location>
</feature>
<keyword evidence="3" id="KW-0808">Transferase</keyword>
<evidence type="ECO:0000313" key="4">
    <source>
        <dbReference type="Proteomes" id="UP000270856"/>
    </source>
</evidence>